<dbReference type="Pfam" id="PF01022">
    <property type="entry name" value="HTH_5"/>
    <property type="match status" value="1"/>
</dbReference>
<dbReference type="PANTHER" id="PTHR43132">
    <property type="entry name" value="ARSENICAL RESISTANCE OPERON REPRESSOR ARSR-RELATED"/>
    <property type="match status" value="1"/>
</dbReference>
<sequence>MSEVSSAPAAMPEAKSDLFRSLGHPVRIRVLELLADGPVRVSELRKSTDLEASNLSQHLSVLRRQQLIVSSRADGQIHYRLSSPEVLPLLAVAGTLLRSTLQSASLHLSKTEAGAQGNAIVTDEAQR</sequence>
<evidence type="ECO:0000256" key="2">
    <source>
        <dbReference type="ARBA" id="ARBA00023125"/>
    </source>
</evidence>
<keyword evidence="1" id="KW-0805">Transcription regulation</keyword>
<name>A0ABT1LI78_9MICC</name>
<evidence type="ECO:0000256" key="3">
    <source>
        <dbReference type="ARBA" id="ARBA00023163"/>
    </source>
</evidence>
<dbReference type="InterPro" id="IPR036390">
    <property type="entry name" value="WH_DNA-bd_sf"/>
</dbReference>
<dbReference type="RefSeq" id="WP_254746603.1">
    <property type="nucleotide sequence ID" value="NZ_JANCLV010000001.1"/>
</dbReference>
<keyword evidence="3" id="KW-0804">Transcription</keyword>
<dbReference type="PROSITE" id="PS50987">
    <property type="entry name" value="HTH_ARSR_2"/>
    <property type="match status" value="1"/>
</dbReference>
<accession>A0ABT1LI78</accession>
<dbReference type="Gene3D" id="1.10.10.10">
    <property type="entry name" value="Winged helix-like DNA-binding domain superfamily/Winged helix DNA-binding domain"/>
    <property type="match status" value="1"/>
</dbReference>
<dbReference type="PRINTS" id="PR00778">
    <property type="entry name" value="HTHARSR"/>
</dbReference>
<organism evidence="5 6">
    <name type="scientific">Pseudarthrobacter humi</name>
    <dbReference type="NCBI Taxonomy" id="2952523"/>
    <lineage>
        <taxon>Bacteria</taxon>
        <taxon>Bacillati</taxon>
        <taxon>Actinomycetota</taxon>
        <taxon>Actinomycetes</taxon>
        <taxon>Micrococcales</taxon>
        <taxon>Micrococcaceae</taxon>
        <taxon>Pseudarthrobacter</taxon>
    </lineage>
</organism>
<dbReference type="NCBIfam" id="NF033788">
    <property type="entry name" value="HTH_metalloreg"/>
    <property type="match status" value="1"/>
</dbReference>
<gene>
    <name evidence="5" type="ORF">NFC73_00190</name>
</gene>
<feature type="domain" description="HTH arsR-type" evidence="4">
    <location>
        <begin position="7"/>
        <end position="101"/>
    </location>
</feature>
<proteinExistence type="predicted"/>
<evidence type="ECO:0000313" key="5">
    <source>
        <dbReference type="EMBL" id="MCP8998158.1"/>
    </source>
</evidence>
<dbReference type="InterPro" id="IPR051011">
    <property type="entry name" value="Metal_resp_trans_reg"/>
</dbReference>
<dbReference type="InterPro" id="IPR001845">
    <property type="entry name" value="HTH_ArsR_DNA-bd_dom"/>
</dbReference>
<keyword evidence="2" id="KW-0238">DNA-binding</keyword>
<dbReference type="PANTHER" id="PTHR43132:SF2">
    <property type="entry name" value="ARSENICAL RESISTANCE OPERON REPRESSOR ARSR-RELATED"/>
    <property type="match status" value="1"/>
</dbReference>
<dbReference type="EMBL" id="JANCLV010000001">
    <property type="protein sequence ID" value="MCP8998158.1"/>
    <property type="molecule type" value="Genomic_DNA"/>
</dbReference>
<dbReference type="InterPro" id="IPR036388">
    <property type="entry name" value="WH-like_DNA-bd_sf"/>
</dbReference>
<evidence type="ECO:0000259" key="4">
    <source>
        <dbReference type="PROSITE" id="PS50987"/>
    </source>
</evidence>
<comment type="caution">
    <text evidence="5">The sequence shown here is derived from an EMBL/GenBank/DDBJ whole genome shotgun (WGS) entry which is preliminary data.</text>
</comment>
<protein>
    <submittedName>
        <fullName evidence="5">Metalloregulator ArsR/SmtB family transcription factor</fullName>
    </submittedName>
</protein>
<dbReference type="SUPFAM" id="SSF46785">
    <property type="entry name" value="Winged helix' DNA-binding domain"/>
    <property type="match status" value="1"/>
</dbReference>
<evidence type="ECO:0000256" key="1">
    <source>
        <dbReference type="ARBA" id="ARBA00023015"/>
    </source>
</evidence>
<evidence type="ECO:0000313" key="6">
    <source>
        <dbReference type="Proteomes" id="UP001524318"/>
    </source>
</evidence>
<dbReference type="CDD" id="cd00090">
    <property type="entry name" value="HTH_ARSR"/>
    <property type="match status" value="1"/>
</dbReference>
<dbReference type="InterPro" id="IPR011991">
    <property type="entry name" value="ArsR-like_HTH"/>
</dbReference>
<dbReference type="SMART" id="SM00418">
    <property type="entry name" value="HTH_ARSR"/>
    <property type="match status" value="1"/>
</dbReference>
<reference evidence="5 6" key="1">
    <citation type="submission" date="2022-06" db="EMBL/GenBank/DDBJ databases">
        <title>Pseudarthrobacter sp. strain RMG13 Genome sequencing and assembly.</title>
        <authorList>
            <person name="Kim I."/>
        </authorList>
    </citation>
    <scope>NUCLEOTIDE SEQUENCE [LARGE SCALE GENOMIC DNA]</scope>
    <source>
        <strain evidence="5 6">RMG13</strain>
    </source>
</reference>
<dbReference type="Proteomes" id="UP001524318">
    <property type="component" value="Unassembled WGS sequence"/>
</dbReference>
<keyword evidence="6" id="KW-1185">Reference proteome</keyword>